<evidence type="ECO:0000256" key="11">
    <source>
        <dbReference type="ARBA" id="ARBA00023004"/>
    </source>
</evidence>
<evidence type="ECO:0000313" key="18">
    <source>
        <dbReference type="Proteomes" id="UP001632038"/>
    </source>
</evidence>
<dbReference type="EMBL" id="JAVIJP010000081">
    <property type="protein sequence ID" value="KAL3618010.1"/>
    <property type="molecule type" value="Genomic_DNA"/>
</dbReference>
<organism evidence="17 18">
    <name type="scientific">Castilleja foliolosa</name>
    <dbReference type="NCBI Taxonomy" id="1961234"/>
    <lineage>
        <taxon>Eukaryota</taxon>
        <taxon>Viridiplantae</taxon>
        <taxon>Streptophyta</taxon>
        <taxon>Embryophyta</taxon>
        <taxon>Tracheophyta</taxon>
        <taxon>Spermatophyta</taxon>
        <taxon>Magnoliopsida</taxon>
        <taxon>eudicotyledons</taxon>
        <taxon>Gunneridae</taxon>
        <taxon>Pentapetalae</taxon>
        <taxon>asterids</taxon>
        <taxon>lamiids</taxon>
        <taxon>Lamiales</taxon>
        <taxon>Orobanchaceae</taxon>
        <taxon>Pedicularideae</taxon>
        <taxon>Castillejinae</taxon>
        <taxon>Castilleja</taxon>
    </lineage>
</organism>
<keyword evidence="18" id="KW-1185">Reference proteome</keyword>
<evidence type="ECO:0000313" key="17">
    <source>
        <dbReference type="EMBL" id="KAL3618010.1"/>
    </source>
</evidence>
<evidence type="ECO:0000256" key="10">
    <source>
        <dbReference type="ARBA" id="ARBA00023002"/>
    </source>
</evidence>
<evidence type="ECO:0000256" key="3">
    <source>
        <dbReference type="ARBA" id="ARBA00005286"/>
    </source>
</evidence>
<keyword evidence="6 15" id="KW-0963">Cytoplasm</keyword>
<dbReference type="Pfam" id="PF05153">
    <property type="entry name" value="MIOX"/>
    <property type="match status" value="1"/>
</dbReference>
<dbReference type="SUPFAM" id="SSF109604">
    <property type="entry name" value="HD-domain/PDEase-like"/>
    <property type="match status" value="1"/>
</dbReference>
<protein>
    <recommendedName>
        <fullName evidence="5 15">Inositol oxygenase</fullName>
        <ecNumber evidence="5 15">1.13.99.1</ecNumber>
    </recommendedName>
    <alternativeName>
        <fullName evidence="15">Myo-inositol oxygenase</fullName>
    </alternativeName>
</protein>
<keyword evidence="8" id="KW-0060">Ascorbate biosynthesis</keyword>
<dbReference type="FunFam" id="1.10.472.10:FF:000040">
    <property type="entry name" value="D6-type cyclin"/>
    <property type="match status" value="1"/>
</dbReference>
<dbReference type="PANTHER" id="PTHR12588">
    <property type="entry name" value="MYOINOSITOL OXYGENASE"/>
    <property type="match status" value="1"/>
</dbReference>
<comment type="catalytic activity">
    <reaction evidence="15">
        <text>myo-inositol + O2 = D-glucuronate + H2O + H(+)</text>
        <dbReference type="Rhea" id="RHEA:23696"/>
        <dbReference type="ChEBI" id="CHEBI:15377"/>
        <dbReference type="ChEBI" id="CHEBI:15378"/>
        <dbReference type="ChEBI" id="CHEBI:15379"/>
        <dbReference type="ChEBI" id="CHEBI:17268"/>
        <dbReference type="ChEBI" id="CHEBI:58720"/>
        <dbReference type="EC" id="1.13.99.1"/>
    </reaction>
</comment>
<keyword evidence="9 14" id="KW-0479">Metal-binding</keyword>
<proteinExistence type="inferred from homology"/>
<keyword evidence="11 14" id="KW-0408">Iron</keyword>
<evidence type="ECO:0000256" key="8">
    <source>
        <dbReference type="ARBA" id="ARBA00022644"/>
    </source>
</evidence>
<comment type="cofactor">
    <cofactor evidence="14 15">
        <name>Fe cation</name>
        <dbReference type="ChEBI" id="CHEBI:24875"/>
    </cofactor>
    <text evidence="14 15">Binds 2 iron ions per subunit.</text>
</comment>
<feature type="binding site" evidence="14">
    <location>
        <position position="233"/>
    </location>
    <ligand>
        <name>Fe cation</name>
        <dbReference type="ChEBI" id="CHEBI:24875"/>
        <label>1</label>
    </ligand>
</feature>
<evidence type="ECO:0000256" key="2">
    <source>
        <dbReference type="ARBA" id="ARBA00005167"/>
    </source>
</evidence>
<evidence type="ECO:0000256" key="5">
    <source>
        <dbReference type="ARBA" id="ARBA00011919"/>
    </source>
</evidence>
<dbReference type="Proteomes" id="UP001632038">
    <property type="component" value="Unassembled WGS sequence"/>
</dbReference>
<comment type="similarity">
    <text evidence="4">Belongs to the cyclin family. Cyclin D subfamily.</text>
</comment>
<dbReference type="Gene3D" id="1.10.472.10">
    <property type="entry name" value="Cyclin-like"/>
    <property type="match status" value="1"/>
</dbReference>
<evidence type="ECO:0000259" key="16">
    <source>
        <dbReference type="Pfam" id="PF02984"/>
    </source>
</evidence>
<reference evidence="18" key="1">
    <citation type="journal article" date="2024" name="IScience">
        <title>Strigolactones Initiate the Formation of Haustorium-like Structures in Castilleja.</title>
        <authorList>
            <person name="Buerger M."/>
            <person name="Peterson D."/>
            <person name="Chory J."/>
        </authorList>
    </citation>
    <scope>NUCLEOTIDE SEQUENCE [LARGE SCALE GENOMIC DNA]</scope>
</reference>
<evidence type="ECO:0000256" key="4">
    <source>
        <dbReference type="ARBA" id="ARBA00009065"/>
    </source>
</evidence>
<dbReference type="Pfam" id="PF02984">
    <property type="entry name" value="Cyclin_C"/>
    <property type="match status" value="1"/>
</dbReference>
<keyword evidence="10 15" id="KW-0560">Oxidoreductase</keyword>
<keyword evidence="7" id="KW-0132">Cell division</keyword>
<comment type="subcellular location">
    <subcellularLocation>
        <location evidence="1 15">Cytoplasm</location>
    </subcellularLocation>
</comment>
<feature type="domain" description="Cyclin C-terminal" evidence="16">
    <location>
        <begin position="119"/>
        <end position="192"/>
    </location>
</feature>
<dbReference type="CDD" id="cd20544">
    <property type="entry name" value="CYCLIN_AtCycD-like_rpt2"/>
    <property type="match status" value="1"/>
</dbReference>
<evidence type="ECO:0000256" key="15">
    <source>
        <dbReference type="RuleBase" id="RU367039"/>
    </source>
</evidence>
<dbReference type="GO" id="GO:0046872">
    <property type="term" value="F:metal ion binding"/>
    <property type="evidence" value="ECO:0007669"/>
    <property type="project" value="UniProtKB-KW"/>
</dbReference>
<gene>
    <name evidence="17" type="ORF">CASFOL_038331</name>
</gene>
<feature type="binding site" evidence="14">
    <location>
        <position position="292"/>
    </location>
    <ligand>
        <name>Fe cation</name>
        <dbReference type="ChEBI" id="CHEBI:24875"/>
        <label>1</label>
    </ligand>
</feature>
<comment type="pathway">
    <text evidence="2 15">Polyol metabolism; myo-inositol degradation into D-glucuronate; D-glucuronate from myo-inositol: step 1/1.</text>
</comment>
<dbReference type="GO" id="GO:0019853">
    <property type="term" value="P:L-ascorbic acid biosynthetic process"/>
    <property type="evidence" value="ECO:0007669"/>
    <property type="project" value="UniProtKB-KW"/>
</dbReference>
<evidence type="ECO:0000256" key="1">
    <source>
        <dbReference type="ARBA" id="ARBA00004496"/>
    </source>
</evidence>
<dbReference type="GO" id="GO:0051301">
    <property type="term" value="P:cell division"/>
    <property type="evidence" value="ECO:0007669"/>
    <property type="project" value="UniProtKB-KW"/>
</dbReference>
<dbReference type="EC" id="1.13.99.1" evidence="5 15"/>
<feature type="binding site" evidence="14">
    <location>
        <position position="259"/>
    </location>
    <ligand>
        <name>Fe cation</name>
        <dbReference type="ChEBI" id="CHEBI:24875"/>
        <label>1</label>
    </ligand>
</feature>
<evidence type="ECO:0000256" key="9">
    <source>
        <dbReference type="ARBA" id="ARBA00022723"/>
    </source>
</evidence>
<evidence type="ECO:0000256" key="14">
    <source>
        <dbReference type="PIRSR" id="PIRSR607828-2"/>
    </source>
</evidence>
<dbReference type="AlphaFoldDB" id="A0ABD3BMR5"/>
<name>A0ABD3BMR5_9LAMI</name>
<accession>A0ABD3BMR5</accession>
<keyword evidence="13" id="KW-0131">Cell cycle</keyword>
<evidence type="ECO:0000256" key="7">
    <source>
        <dbReference type="ARBA" id="ARBA00022618"/>
    </source>
</evidence>
<dbReference type="GO" id="GO:0019310">
    <property type="term" value="P:inositol catabolic process"/>
    <property type="evidence" value="ECO:0007669"/>
    <property type="project" value="UniProtKB-UniRule"/>
</dbReference>
<comment type="caution">
    <text evidence="17">The sequence shown here is derived from an EMBL/GenBank/DDBJ whole genome shotgun (WGS) entry which is preliminary data.</text>
</comment>
<sequence>MHVFNGRFGPHHCVIYAINAFFGPDIGSFSEWLTSTLGLGRVLGSSVETWIHDPFYYALILGFPLSLLYSWVSRIILQKGLLDSFSGAGEPKFLFEGKTIKRMEILVLNYLKWHTKPHTPLNFVEYFLRRMNDDIETPQGPLITRSIQIILSTIKGIDFLEFKPSELAAAVAVFVSSEKRAMDIDKALSSFLIIEKIFMDVEEVAVDNPAYNSEFGVYEKGCGLNNVFMSWGHDDYMYLVAKENKSTLPSAGLFVIRYHSFYALHRSGAYKHLMNEEDEENLKWLQIFNKYDLYSKSKVRVDVEKVKPYYLSLIQKYFPAKLRW</sequence>
<dbReference type="GO" id="GO:0005737">
    <property type="term" value="C:cytoplasm"/>
    <property type="evidence" value="ECO:0007669"/>
    <property type="project" value="UniProtKB-SubCell"/>
</dbReference>
<keyword evidence="12" id="KW-0195">Cyclin</keyword>
<comment type="similarity">
    <text evidence="3 15">Belongs to the myo-inositol oxygenase family.</text>
</comment>
<dbReference type="InterPro" id="IPR004367">
    <property type="entry name" value="Cyclin_C-dom"/>
</dbReference>
<evidence type="ECO:0000256" key="12">
    <source>
        <dbReference type="ARBA" id="ARBA00023127"/>
    </source>
</evidence>
<evidence type="ECO:0000256" key="13">
    <source>
        <dbReference type="ARBA" id="ARBA00023306"/>
    </source>
</evidence>
<dbReference type="PANTHER" id="PTHR12588:SF12">
    <property type="entry name" value="INOSITOL OXYGENASE 1"/>
    <property type="match status" value="1"/>
</dbReference>
<evidence type="ECO:0000256" key="6">
    <source>
        <dbReference type="ARBA" id="ARBA00022490"/>
    </source>
</evidence>
<dbReference type="InterPro" id="IPR007828">
    <property type="entry name" value="Inositol_oxygenase"/>
</dbReference>
<dbReference type="GO" id="GO:0050113">
    <property type="term" value="F:inositol oxygenase activity"/>
    <property type="evidence" value="ECO:0007669"/>
    <property type="project" value="UniProtKB-UniRule"/>
</dbReference>